<evidence type="ECO:0000313" key="2">
    <source>
        <dbReference type="EMBL" id="CAI9101877.1"/>
    </source>
</evidence>
<accession>A0AAV1D5F6</accession>
<name>A0AAV1D5F6_OLDCO</name>
<dbReference type="GO" id="GO:0042138">
    <property type="term" value="P:meiotic DNA double-strand break formation"/>
    <property type="evidence" value="ECO:0007669"/>
    <property type="project" value="TreeGrafter"/>
</dbReference>
<dbReference type="GO" id="GO:0005634">
    <property type="term" value="C:nucleus"/>
    <property type="evidence" value="ECO:0007669"/>
    <property type="project" value="TreeGrafter"/>
</dbReference>
<reference evidence="2" key="1">
    <citation type="submission" date="2023-03" db="EMBL/GenBank/DDBJ databases">
        <authorList>
            <person name="Julca I."/>
        </authorList>
    </citation>
    <scope>NUCLEOTIDE SEQUENCE</scope>
</reference>
<dbReference type="InterPro" id="IPR034546">
    <property type="entry name" value="PAIR1"/>
</dbReference>
<dbReference type="PANTHER" id="PTHR37695">
    <property type="entry name" value="RECOMBINATION INITIATION DEFECTS 3-RELATED"/>
    <property type="match status" value="1"/>
</dbReference>
<organism evidence="2 3">
    <name type="scientific">Oldenlandia corymbosa var. corymbosa</name>
    <dbReference type="NCBI Taxonomy" id="529605"/>
    <lineage>
        <taxon>Eukaryota</taxon>
        <taxon>Viridiplantae</taxon>
        <taxon>Streptophyta</taxon>
        <taxon>Embryophyta</taxon>
        <taxon>Tracheophyta</taxon>
        <taxon>Spermatophyta</taxon>
        <taxon>Magnoliopsida</taxon>
        <taxon>eudicotyledons</taxon>
        <taxon>Gunneridae</taxon>
        <taxon>Pentapetalae</taxon>
        <taxon>asterids</taxon>
        <taxon>lamiids</taxon>
        <taxon>Gentianales</taxon>
        <taxon>Rubiaceae</taxon>
        <taxon>Rubioideae</taxon>
        <taxon>Spermacoceae</taxon>
        <taxon>Hedyotis-Oldenlandia complex</taxon>
        <taxon>Oldenlandia</taxon>
    </lineage>
</organism>
<protein>
    <submittedName>
        <fullName evidence="2">OLC1v1000021C1</fullName>
    </submittedName>
</protein>
<evidence type="ECO:0000256" key="1">
    <source>
        <dbReference type="SAM" id="MobiDB-lite"/>
    </source>
</evidence>
<feature type="compositionally biased region" description="Low complexity" evidence="1">
    <location>
        <begin position="36"/>
        <end position="50"/>
    </location>
</feature>
<dbReference type="EMBL" id="OX459121">
    <property type="protein sequence ID" value="CAI9101877.1"/>
    <property type="molecule type" value="Genomic_DNA"/>
</dbReference>
<dbReference type="GO" id="GO:0009553">
    <property type="term" value="P:embryo sac development"/>
    <property type="evidence" value="ECO:0007669"/>
    <property type="project" value="TreeGrafter"/>
</dbReference>
<proteinExistence type="predicted"/>
<dbReference type="Proteomes" id="UP001161247">
    <property type="component" value="Chromosome 4"/>
</dbReference>
<keyword evidence="3" id="KW-1185">Reference proteome</keyword>
<dbReference type="GO" id="GO:0009556">
    <property type="term" value="P:microsporogenesis"/>
    <property type="evidence" value="ECO:0007669"/>
    <property type="project" value="TreeGrafter"/>
</dbReference>
<sequence length="425" mass="47457">MKLKINKASDLSSISVLPPQSRRPNGAENSIFGKNQASTSQLRSQASQQSLSQGISAHQGLFSQLSQNSLDDHIANAPKLNSQEREASVLRSSCLAPVTYPRDESQMQVSRSSANLMRKWSTPEHKCQVSEELEHRLGTMEASLSRMGIIVESLQSDIIQVNKGTRELLLEMQGVRQKMVVHDDFLQLMKKGQEDIKSYLDRSLKALSGKISDKSSSQSISAISSTVSALPQKIETSVLKLQRELEKTFSKEMQTFCRSLKASNKKCATPVINPPKATDHLLTSKVMQPPKSFQVQSKDHQATKVPRVETGGWKTVKHEEATLKDKKAMANPRLKCASEQKPMTNPHLAGALSQKPILNSQLKEVSHQQEKNCEDLTEPDVDTDIFCLFDETGNSSIEQGTDEFKRTLRRARRKKRKHSSIILID</sequence>
<feature type="region of interest" description="Disordered" evidence="1">
    <location>
        <begin position="14"/>
        <end position="50"/>
    </location>
</feature>
<dbReference type="GO" id="GO:0070192">
    <property type="term" value="P:chromosome organization involved in meiotic cell cycle"/>
    <property type="evidence" value="ECO:0007669"/>
    <property type="project" value="InterPro"/>
</dbReference>
<evidence type="ECO:0000313" key="3">
    <source>
        <dbReference type="Proteomes" id="UP001161247"/>
    </source>
</evidence>
<dbReference type="AlphaFoldDB" id="A0AAV1D5F6"/>
<gene>
    <name evidence="2" type="ORF">OLC1_LOCUS11359</name>
</gene>
<dbReference type="PANTHER" id="PTHR37695:SF1">
    <property type="entry name" value="RECOMBINATION INITIATION DEFECTS 3-RELATED"/>
    <property type="match status" value="1"/>
</dbReference>